<protein>
    <recommendedName>
        <fullName evidence="4">Pilus assembly protein</fullName>
    </recommendedName>
</protein>
<keyword evidence="3" id="KW-1185">Reference proteome</keyword>
<gene>
    <name evidence="2" type="ORF">ACFONC_09135</name>
</gene>
<reference evidence="3" key="1">
    <citation type="journal article" date="2019" name="Int. J. Syst. Evol. Microbiol.">
        <title>The Global Catalogue of Microorganisms (GCM) 10K type strain sequencing project: providing services to taxonomists for standard genome sequencing and annotation.</title>
        <authorList>
            <consortium name="The Broad Institute Genomics Platform"/>
            <consortium name="The Broad Institute Genome Sequencing Center for Infectious Disease"/>
            <person name="Wu L."/>
            <person name="Ma J."/>
        </authorList>
    </citation>
    <scope>NUCLEOTIDE SEQUENCE [LARGE SCALE GENOMIC DNA]</scope>
    <source>
        <strain evidence="3">KCTC 42441</strain>
    </source>
</reference>
<dbReference type="RefSeq" id="WP_386743413.1">
    <property type="nucleotide sequence ID" value="NZ_JBHRYA010000007.1"/>
</dbReference>
<keyword evidence="1" id="KW-0472">Membrane</keyword>
<organism evidence="2 3">
    <name type="scientific">Luteimonas soli</name>
    <dbReference type="NCBI Taxonomy" id="1648966"/>
    <lineage>
        <taxon>Bacteria</taxon>
        <taxon>Pseudomonadati</taxon>
        <taxon>Pseudomonadota</taxon>
        <taxon>Gammaproteobacteria</taxon>
        <taxon>Lysobacterales</taxon>
        <taxon>Lysobacteraceae</taxon>
        <taxon>Luteimonas</taxon>
    </lineage>
</organism>
<evidence type="ECO:0000313" key="3">
    <source>
        <dbReference type="Proteomes" id="UP001595705"/>
    </source>
</evidence>
<name>A0ABV7XKB1_9GAMM</name>
<keyword evidence="1" id="KW-0812">Transmembrane</keyword>
<dbReference type="Proteomes" id="UP001595705">
    <property type="component" value="Unassembled WGS sequence"/>
</dbReference>
<proteinExistence type="predicted"/>
<dbReference type="EMBL" id="JBHRYA010000007">
    <property type="protein sequence ID" value="MFC3716316.1"/>
    <property type="molecule type" value="Genomic_DNA"/>
</dbReference>
<comment type="caution">
    <text evidence="2">The sequence shown here is derived from an EMBL/GenBank/DDBJ whole genome shotgun (WGS) entry which is preliminary data.</text>
</comment>
<feature type="transmembrane region" description="Helical" evidence="1">
    <location>
        <begin position="6"/>
        <end position="22"/>
    </location>
</feature>
<evidence type="ECO:0000313" key="2">
    <source>
        <dbReference type="EMBL" id="MFC3716316.1"/>
    </source>
</evidence>
<evidence type="ECO:0008006" key="4">
    <source>
        <dbReference type="Google" id="ProtNLM"/>
    </source>
</evidence>
<evidence type="ECO:0000256" key="1">
    <source>
        <dbReference type="SAM" id="Phobius"/>
    </source>
</evidence>
<keyword evidence="1" id="KW-1133">Transmembrane helix</keyword>
<sequence>MPDIDWQTVAALLALGFSVYTFRKTYSLAQKQAELLEDQKRLNRILVEKEEAEAANARKADVSARMVRELKGSKVKVFNAGRAAARNVRLVTDETGGGFQLLNREIFPLETLEPQQGVDLPAAIHMGSPAKMPITLIWDDGTGNNHEKVVYLTR</sequence>
<accession>A0ABV7XKB1</accession>